<dbReference type="GO" id="GO:0005975">
    <property type="term" value="P:carbohydrate metabolic process"/>
    <property type="evidence" value="ECO:0007669"/>
    <property type="project" value="InterPro"/>
</dbReference>
<reference evidence="5" key="2">
    <citation type="submission" date="2004-01" db="EMBL/GenBank/DDBJ databases">
        <title>Genes encoding galactomannan degrading enzymes are clustered in Cellvibrio mixtus genome.</title>
        <authorList>
            <person name="Centeno M.S."/>
            <person name="Dias F.M."/>
            <person name="Guerreiro C.I."/>
            <person name="Ferreira L.M."/>
            <person name="Fontes C.M."/>
        </authorList>
    </citation>
    <scope>NUCLEOTIDE SEQUENCE</scope>
</reference>
<evidence type="ECO:0000256" key="3">
    <source>
        <dbReference type="ARBA" id="ARBA00023235"/>
    </source>
</evidence>
<comment type="similarity">
    <text evidence="2">Belongs to the N-acylglucosamine 2-epimerase family.</text>
</comment>
<dbReference type="SUPFAM" id="SSF48208">
    <property type="entry name" value="Six-hairpin glycosidases"/>
    <property type="match status" value="1"/>
</dbReference>
<dbReference type="InterPro" id="IPR008928">
    <property type="entry name" value="6-hairpin_glycosidase_sf"/>
</dbReference>
<proteinExistence type="inferred from homology"/>
<protein>
    <recommendedName>
        <fullName evidence="4">Cellobiose 2-epimerase</fullName>
        <shortName evidence="4">CE</shortName>
        <ecNumber evidence="4">5.1.3.11</ecNumber>
    </recommendedName>
</protein>
<comment type="catalytic activity">
    <reaction evidence="1 4">
        <text>D-cellobiose = beta-D-glucosyl-(1-&gt;4)-D-mannopyranose</text>
        <dbReference type="Rhea" id="RHEA:23384"/>
        <dbReference type="ChEBI" id="CHEBI:17057"/>
        <dbReference type="ChEBI" id="CHEBI:47931"/>
        <dbReference type="EC" id="5.1.3.11"/>
    </reaction>
</comment>
<keyword evidence="3 4" id="KW-0413">Isomerase</keyword>
<dbReference type="Pfam" id="PF07221">
    <property type="entry name" value="GlcNAc_2-epim"/>
    <property type="match status" value="1"/>
</dbReference>
<comment type="function">
    <text evidence="4">Catalyzes the reversible epimerization of cellobiose to 4-O-beta-D-glucopyranosyl-D-mannose (Glc-Man).</text>
</comment>
<dbReference type="InterPro" id="IPR012341">
    <property type="entry name" value="6hp_glycosidase-like_sf"/>
</dbReference>
<sequence>MNAAMLPSSVIVLQQEFRAELSAIADWWASHTIDQQQGGFYGEVGADNLPVPSASKGIILNARILWFFSETAQQINNPVYRDCAERAYHYLCANFFDDVHGGVYWELDAAGAPINTKKQVYAQAFTIYALCAYHQLTGDAQALARALECFNLIEQHAIDSVNQGYLEAFTRDWGVIEDLRLSEKDLNYPKSQNTHLHILEAYTTLYQAQPSAEVRAALQYNIEMFDRYMIDRNTHHLRMFMDLQWNDFSPGYTYGHDIEASWLIAKALESLGDEAYTRALTPTLIRIAEVTLQEGIGELGQVVDSYDFASATVNNDTVWWVQAEALVGFLYAYSVSGEQKYFAAAEAVWAFIKKYQIDNEAGEWLWLSRLHAPSATPYYKVGFWKCPYHNGRAMMEAIRYLQGDASVHTT</sequence>
<evidence type="ECO:0000256" key="2">
    <source>
        <dbReference type="ARBA" id="ARBA00008558"/>
    </source>
</evidence>
<reference evidence="5" key="1">
    <citation type="journal article" date="2004" name="J. Biol. Chem.">
        <title>Insights into the molecular determinants of substrate specificity in glycoside hydrolase family 5 revealed by the crystal structure and kinetics of Cellvibrio mixtus mannosidase 5A.</title>
        <authorList>
            <person name="Dias F.M."/>
            <person name="Vincent F."/>
            <person name="Pell G."/>
            <person name="Prates J.A."/>
            <person name="Centeno M.S."/>
            <person name="Tailford L.E."/>
            <person name="Ferreira L.M."/>
            <person name="Fontes C.M."/>
            <person name="Davies G.J."/>
            <person name="Gilbert H.J."/>
        </authorList>
    </citation>
    <scope>NUCLEOTIDE SEQUENCE</scope>
</reference>
<dbReference type="SMR" id="Q6QT43"/>
<name>Q6QT43_9GAMM</name>
<organism evidence="5">
    <name type="scientific">Cellvibrio mixtus</name>
    <dbReference type="NCBI Taxonomy" id="39650"/>
    <lineage>
        <taxon>Bacteria</taxon>
        <taxon>Pseudomonadati</taxon>
        <taxon>Pseudomonadota</taxon>
        <taxon>Gammaproteobacteria</taxon>
        <taxon>Cellvibrionales</taxon>
        <taxon>Cellvibrionaceae</taxon>
        <taxon>Cellvibrio</taxon>
    </lineage>
</organism>
<dbReference type="GO" id="GO:0047736">
    <property type="term" value="F:cellobiose epimerase activity"/>
    <property type="evidence" value="ECO:0007669"/>
    <property type="project" value="UniProtKB-UniRule"/>
</dbReference>
<evidence type="ECO:0000256" key="1">
    <source>
        <dbReference type="ARBA" id="ARBA00001470"/>
    </source>
</evidence>
<comment type="similarity">
    <text evidence="4">Belongs to the cellobiose 2-epimerase family.</text>
</comment>
<dbReference type="Gene3D" id="1.50.10.10">
    <property type="match status" value="1"/>
</dbReference>
<dbReference type="PANTHER" id="PTHR15108">
    <property type="entry name" value="N-ACYLGLUCOSAMINE-2-EPIMERASE"/>
    <property type="match status" value="1"/>
</dbReference>
<accession>Q6QT43</accession>
<gene>
    <name evidence="5" type="primary">unk2</name>
</gene>
<evidence type="ECO:0000313" key="5">
    <source>
        <dbReference type="EMBL" id="AAS19694.1"/>
    </source>
</evidence>
<dbReference type="HAMAP" id="MF_00929">
    <property type="entry name" value="Cellobiose_2_epim"/>
    <property type="match status" value="1"/>
</dbReference>
<dbReference type="NCBIfam" id="NF041848">
    <property type="entry name" value="celb_epim_EpiA"/>
    <property type="match status" value="1"/>
</dbReference>
<evidence type="ECO:0000256" key="4">
    <source>
        <dbReference type="HAMAP-Rule" id="MF_00929"/>
    </source>
</evidence>
<dbReference type="InterPro" id="IPR010819">
    <property type="entry name" value="AGE/CE"/>
</dbReference>
<dbReference type="AlphaFoldDB" id="Q6QT43"/>
<dbReference type="InterPro" id="IPR028584">
    <property type="entry name" value="Cellobiose_2_epim"/>
</dbReference>
<dbReference type="EMBL" id="AY526725">
    <property type="protein sequence ID" value="AAS19694.1"/>
    <property type="molecule type" value="Genomic_DNA"/>
</dbReference>
<dbReference type="EC" id="5.1.3.11" evidence="4"/>